<keyword evidence="5" id="KW-0408">Iron</keyword>
<proteinExistence type="predicted"/>
<dbReference type="GO" id="GO:0005506">
    <property type="term" value="F:iron ion binding"/>
    <property type="evidence" value="ECO:0007669"/>
    <property type="project" value="InterPro"/>
</dbReference>
<evidence type="ECO:0000256" key="4">
    <source>
        <dbReference type="ARBA" id="ARBA00023002"/>
    </source>
</evidence>
<reference evidence="7 8" key="1">
    <citation type="submission" date="2016-04" db="EMBL/GenBank/DDBJ databases">
        <title>The genome of Intoshia linei affirms orthonectids as highly simplified spiralians.</title>
        <authorList>
            <person name="Mikhailov K.V."/>
            <person name="Slusarev G.S."/>
            <person name="Nikitin M.A."/>
            <person name="Logacheva M.D."/>
            <person name="Penin A."/>
            <person name="Aleoshin V."/>
            <person name="Panchin Y.V."/>
        </authorList>
    </citation>
    <scope>NUCLEOTIDE SEQUENCE [LARGE SCALE GENOMIC DNA]</scope>
    <source>
        <strain evidence="7">Intl2013</strain>
        <tissue evidence="7">Whole animal</tissue>
    </source>
</reference>
<dbReference type="AlphaFoldDB" id="A0A177B4Y0"/>
<dbReference type="OrthoDB" id="69177at2759"/>
<accession>A0A177B4Y0</accession>
<dbReference type="Proteomes" id="UP000078046">
    <property type="component" value="Unassembled WGS sequence"/>
</dbReference>
<dbReference type="PANTHER" id="PTHR10730">
    <property type="entry name" value="PROCOLLAGEN-LYSINE,2-OXOGLUTARATE 5-DIOXYGENASE/GLYCOSYLTRANSFERASE 25 FAMILY MEMBER"/>
    <property type="match status" value="1"/>
</dbReference>
<comment type="cofactor">
    <cofactor evidence="1">
        <name>L-ascorbate</name>
        <dbReference type="ChEBI" id="CHEBI:38290"/>
    </cofactor>
</comment>
<comment type="caution">
    <text evidence="7">The sequence shown here is derived from an EMBL/GenBank/DDBJ whole genome shotgun (WGS) entry which is preliminary data.</text>
</comment>
<evidence type="ECO:0000256" key="2">
    <source>
        <dbReference type="ARBA" id="ARBA00022723"/>
    </source>
</evidence>
<dbReference type="GO" id="GO:0051213">
    <property type="term" value="F:dioxygenase activity"/>
    <property type="evidence" value="ECO:0007669"/>
    <property type="project" value="UniProtKB-KW"/>
</dbReference>
<keyword evidence="4" id="KW-0560">Oxidoreductase</keyword>
<dbReference type="PANTHER" id="PTHR10730:SF45">
    <property type="entry name" value="PROCOLLAGEN-LYSINE,2-OXOGLUTARATE 5-DIOXYGENASE"/>
    <property type="match status" value="1"/>
</dbReference>
<dbReference type="InterPro" id="IPR005123">
    <property type="entry name" value="Oxoglu/Fe-dep_dioxygenase_dom"/>
</dbReference>
<dbReference type="Gene3D" id="2.60.120.620">
    <property type="entry name" value="q2cbj1_9rhob like domain"/>
    <property type="match status" value="1"/>
</dbReference>
<evidence type="ECO:0000256" key="5">
    <source>
        <dbReference type="ARBA" id="ARBA00023004"/>
    </source>
</evidence>
<dbReference type="PROSITE" id="PS51471">
    <property type="entry name" value="FE2OG_OXY"/>
    <property type="match status" value="1"/>
</dbReference>
<dbReference type="InterPro" id="IPR006620">
    <property type="entry name" value="Pro_4_hyd_alph"/>
</dbReference>
<evidence type="ECO:0000256" key="1">
    <source>
        <dbReference type="ARBA" id="ARBA00001961"/>
    </source>
</evidence>
<dbReference type="Pfam" id="PF25342">
    <property type="entry name" value="GT_PLOD"/>
    <property type="match status" value="1"/>
</dbReference>
<name>A0A177B4Y0_9BILA</name>
<evidence type="ECO:0000259" key="6">
    <source>
        <dbReference type="PROSITE" id="PS51471"/>
    </source>
</evidence>
<sequence length="602" mass="70170">MCGVYVEQEQYKYDIVFVQDSLQVLEKFKKMKADVVFGAEMFCWPNALLAQKYDYVNNDEYRFLNSGGFIGYYWAIEQILNCGSIKDDDDDQLYFVEIYLDHLHQEKEKKNWINIKLDVKAEIFLNLHGNKNNVMLFYEDLQFSVKNFKTNQHAAILHGNGRSKVILNRFSNYINNAWTYNEGCISCGKDSIEFPGKLKLEEYPIILISISIENVTPFLHIFFEKISQIDYPKSRMHILISKYTLLQCSFVTEFINKNKDYASITKFQFDVENNSDQDINNSFNKPISECKLRNCDYVLLVNSLSHIDETKILHYLIQANKKVITPLMHRFEAPWSTFWGDIGPTGFYEKSDDYYDIVNSHKIGIWNVPYVQGFILMKSSVFNTVKTRKVISDIYEIKKNRNIWEQKYIKPKFFDEIREGTPVVERCTDVFEFSLFTETFCNDIIHVANAYNEWSGAKHQDDRLAGGYENVPTDDVHMIQFDFVEQWNDILFNYVKVSAEKCFTGYSSKAYTEISFVARYTIDILRKLKPHHDTSTYSIVVGLNRPGIDFEGGGTKFIRQNCTVSVSTVGNYILFPGHLTHYHEGISITSGIRYIMVAFVDP</sequence>
<dbReference type="GO" id="GO:0031418">
    <property type="term" value="F:L-ascorbic acid binding"/>
    <property type="evidence" value="ECO:0007669"/>
    <property type="project" value="InterPro"/>
</dbReference>
<keyword evidence="8" id="KW-1185">Reference proteome</keyword>
<protein>
    <recommendedName>
        <fullName evidence="6">Fe2OG dioxygenase domain-containing protein</fullName>
    </recommendedName>
</protein>
<evidence type="ECO:0000313" key="8">
    <source>
        <dbReference type="Proteomes" id="UP000078046"/>
    </source>
</evidence>
<evidence type="ECO:0000313" key="7">
    <source>
        <dbReference type="EMBL" id="OAF69316.1"/>
    </source>
</evidence>
<dbReference type="InterPro" id="IPR057589">
    <property type="entry name" value="GT_PLOD"/>
</dbReference>
<keyword evidence="2" id="KW-0479">Metal-binding</keyword>
<feature type="domain" description="Fe2OG dioxygenase" evidence="6">
    <location>
        <begin position="511"/>
        <end position="602"/>
    </location>
</feature>
<organism evidence="7 8">
    <name type="scientific">Intoshia linei</name>
    <dbReference type="NCBI Taxonomy" id="1819745"/>
    <lineage>
        <taxon>Eukaryota</taxon>
        <taxon>Metazoa</taxon>
        <taxon>Spiralia</taxon>
        <taxon>Lophotrochozoa</taxon>
        <taxon>Mesozoa</taxon>
        <taxon>Orthonectida</taxon>
        <taxon>Rhopaluridae</taxon>
        <taxon>Intoshia</taxon>
    </lineage>
</organism>
<gene>
    <name evidence="7" type="ORF">A3Q56_02954</name>
</gene>
<evidence type="ECO:0000256" key="3">
    <source>
        <dbReference type="ARBA" id="ARBA00022964"/>
    </source>
</evidence>
<dbReference type="EMBL" id="LWCA01000302">
    <property type="protein sequence ID" value="OAF69316.1"/>
    <property type="molecule type" value="Genomic_DNA"/>
</dbReference>
<dbReference type="InterPro" id="IPR050757">
    <property type="entry name" value="Collagen_mod_GT25"/>
</dbReference>
<dbReference type="GO" id="GO:0016705">
    <property type="term" value="F:oxidoreductase activity, acting on paired donors, with incorporation or reduction of molecular oxygen"/>
    <property type="evidence" value="ECO:0007669"/>
    <property type="project" value="InterPro"/>
</dbReference>
<dbReference type="SMART" id="SM00702">
    <property type="entry name" value="P4Hc"/>
    <property type="match status" value="1"/>
</dbReference>
<keyword evidence="3" id="KW-0223">Dioxygenase</keyword>